<dbReference type="InterPro" id="IPR031100">
    <property type="entry name" value="LOG_fam"/>
</dbReference>
<gene>
    <name evidence="1" type="primary">yvdD_1</name>
    <name evidence="1" type="ORF">GALL_115020</name>
</gene>
<dbReference type="SUPFAM" id="SSF102405">
    <property type="entry name" value="MCP/YpsA-like"/>
    <property type="match status" value="1"/>
</dbReference>
<sequence>MSKLLCVYCSSSDRLDPKYYAAADELGRAMVAHGWGLVYGGGRVGMMGAIARSVKSAGGRVVGVIPEFMVAKELAYNDADELIRVQTMRERKAAMEQRAAAFVALPGGWGTLEEILEIITLRQLDVLRKPCIFLNQDGFYDELLALFHKMIDGRFNRPSNLELFSVARTPDEVIRRLESDRHPVAETKWFVTT</sequence>
<proteinExistence type="predicted"/>
<dbReference type="GO" id="GO:0009691">
    <property type="term" value="P:cytokinin biosynthetic process"/>
    <property type="evidence" value="ECO:0007669"/>
    <property type="project" value="InterPro"/>
</dbReference>
<dbReference type="GO" id="GO:0016799">
    <property type="term" value="F:hydrolase activity, hydrolyzing N-glycosyl compounds"/>
    <property type="evidence" value="ECO:0007669"/>
    <property type="project" value="TreeGrafter"/>
</dbReference>
<dbReference type="AlphaFoldDB" id="A0A1J5SQL8"/>
<comment type="caution">
    <text evidence="1">The sequence shown here is derived from an EMBL/GenBank/DDBJ whole genome shotgun (WGS) entry which is preliminary data.</text>
</comment>
<dbReference type="EMBL" id="MLJW01000044">
    <property type="protein sequence ID" value="OIR06312.1"/>
    <property type="molecule type" value="Genomic_DNA"/>
</dbReference>
<dbReference type="PANTHER" id="PTHR31223">
    <property type="entry name" value="LOG FAMILY PROTEIN YJL055W"/>
    <property type="match status" value="1"/>
</dbReference>
<name>A0A1J5SQL8_9ZZZZ</name>
<dbReference type="InterPro" id="IPR005269">
    <property type="entry name" value="LOG"/>
</dbReference>
<dbReference type="Pfam" id="PF03641">
    <property type="entry name" value="Lysine_decarbox"/>
    <property type="match status" value="1"/>
</dbReference>
<protein>
    <submittedName>
        <fullName evidence="1">LOG family protein YvdD</fullName>
    </submittedName>
</protein>
<evidence type="ECO:0000313" key="1">
    <source>
        <dbReference type="EMBL" id="OIR06312.1"/>
    </source>
</evidence>
<dbReference type="Gene3D" id="3.40.50.450">
    <property type="match status" value="1"/>
</dbReference>
<dbReference type="PANTHER" id="PTHR31223:SF70">
    <property type="entry name" value="LOG FAMILY PROTEIN YJL055W"/>
    <property type="match status" value="1"/>
</dbReference>
<reference evidence="1" key="1">
    <citation type="submission" date="2016-10" db="EMBL/GenBank/DDBJ databases">
        <title>Sequence of Gallionella enrichment culture.</title>
        <authorList>
            <person name="Poehlein A."/>
            <person name="Muehling M."/>
            <person name="Daniel R."/>
        </authorList>
    </citation>
    <scope>NUCLEOTIDE SEQUENCE</scope>
</reference>
<dbReference type="GO" id="GO:0005829">
    <property type="term" value="C:cytosol"/>
    <property type="evidence" value="ECO:0007669"/>
    <property type="project" value="TreeGrafter"/>
</dbReference>
<dbReference type="NCBIfam" id="TIGR00730">
    <property type="entry name" value="Rossman fold protein, TIGR00730 family"/>
    <property type="match status" value="1"/>
</dbReference>
<accession>A0A1J5SQL8</accession>
<organism evidence="1">
    <name type="scientific">mine drainage metagenome</name>
    <dbReference type="NCBI Taxonomy" id="410659"/>
    <lineage>
        <taxon>unclassified sequences</taxon>
        <taxon>metagenomes</taxon>
        <taxon>ecological metagenomes</taxon>
    </lineage>
</organism>